<name>A0A5C3L1W7_COPMA</name>
<dbReference type="AlphaFoldDB" id="A0A5C3L1W7"/>
<evidence type="ECO:0000313" key="1">
    <source>
        <dbReference type="EMBL" id="TFK26543.1"/>
    </source>
</evidence>
<evidence type="ECO:0000313" key="2">
    <source>
        <dbReference type="Proteomes" id="UP000307440"/>
    </source>
</evidence>
<dbReference type="EMBL" id="ML210173">
    <property type="protein sequence ID" value="TFK26543.1"/>
    <property type="molecule type" value="Genomic_DNA"/>
</dbReference>
<organism evidence="1 2">
    <name type="scientific">Coprinopsis marcescibilis</name>
    <name type="common">Agaric fungus</name>
    <name type="synonym">Psathyrella marcescibilis</name>
    <dbReference type="NCBI Taxonomy" id="230819"/>
    <lineage>
        <taxon>Eukaryota</taxon>
        <taxon>Fungi</taxon>
        <taxon>Dikarya</taxon>
        <taxon>Basidiomycota</taxon>
        <taxon>Agaricomycotina</taxon>
        <taxon>Agaricomycetes</taxon>
        <taxon>Agaricomycetidae</taxon>
        <taxon>Agaricales</taxon>
        <taxon>Agaricineae</taxon>
        <taxon>Psathyrellaceae</taxon>
        <taxon>Coprinopsis</taxon>
    </lineage>
</organism>
<reference evidence="1 2" key="1">
    <citation type="journal article" date="2019" name="Nat. Ecol. Evol.">
        <title>Megaphylogeny resolves global patterns of mushroom evolution.</title>
        <authorList>
            <person name="Varga T."/>
            <person name="Krizsan K."/>
            <person name="Foldi C."/>
            <person name="Dima B."/>
            <person name="Sanchez-Garcia M."/>
            <person name="Sanchez-Ramirez S."/>
            <person name="Szollosi G.J."/>
            <person name="Szarkandi J.G."/>
            <person name="Papp V."/>
            <person name="Albert L."/>
            <person name="Andreopoulos W."/>
            <person name="Angelini C."/>
            <person name="Antonin V."/>
            <person name="Barry K.W."/>
            <person name="Bougher N.L."/>
            <person name="Buchanan P."/>
            <person name="Buyck B."/>
            <person name="Bense V."/>
            <person name="Catcheside P."/>
            <person name="Chovatia M."/>
            <person name="Cooper J."/>
            <person name="Damon W."/>
            <person name="Desjardin D."/>
            <person name="Finy P."/>
            <person name="Geml J."/>
            <person name="Haridas S."/>
            <person name="Hughes K."/>
            <person name="Justo A."/>
            <person name="Karasinski D."/>
            <person name="Kautmanova I."/>
            <person name="Kiss B."/>
            <person name="Kocsube S."/>
            <person name="Kotiranta H."/>
            <person name="LaButti K.M."/>
            <person name="Lechner B.E."/>
            <person name="Liimatainen K."/>
            <person name="Lipzen A."/>
            <person name="Lukacs Z."/>
            <person name="Mihaltcheva S."/>
            <person name="Morgado L.N."/>
            <person name="Niskanen T."/>
            <person name="Noordeloos M.E."/>
            <person name="Ohm R.A."/>
            <person name="Ortiz-Santana B."/>
            <person name="Ovrebo C."/>
            <person name="Racz N."/>
            <person name="Riley R."/>
            <person name="Savchenko A."/>
            <person name="Shiryaev A."/>
            <person name="Soop K."/>
            <person name="Spirin V."/>
            <person name="Szebenyi C."/>
            <person name="Tomsovsky M."/>
            <person name="Tulloss R.E."/>
            <person name="Uehling J."/>
            <person name="Grigoriev I.V."/>
            <person name="Vagvolgyi C."/>
            <person name="Papp T."/>
            <person name="Martin F.M."/>
            <person name="Miettinen O."/>
            <person name="Hibbett D.S."/>
            <person name="Nagy L.G."/>
        </authorList>
    </citation>
    <scope>NUCLEOTIDE SEQUENCE [LARGE SCALE GENOMIC DNA]</scope>
    <source>
        <strain evidence="1 2">CBS 121175</strain>
    </source>
</reference>
<keyword evidence="2" id="KW-1185">Reference proteome</keyword>
<evidence type="ECO:0008006" key="3">
    <source>
        <dbReference type="Google" id="ProtNLM"/>
    </source>
</evidence>
<dbReference type="Proteomes" id="UP000307440">
    <property type="component" value="Unassembled WGS sequence"/>
</dbReference>
<sequence length="411" mass="46453">MPSTGIPPELVTHIVDFLAGDDTSLRAVSLVSSQFRWPSQRILFSTLHLRLRGPPWREDFLKNSPGVKLLRLMEGSPWIGDSIRSIRIDNAGRNWLAIDDSFPVAMGLLNLDKIEHFEVSRLIWSSLQVQAKQVISAILGSPSLVSLSITGAPIAVINCCSHSLKHLKIHNMFVAPLDLEGLMRRSPFRLQSLHVGRQIQGHLVHIVDFLLDKTNQIDFSGVTQLSTHSEEHCLRLLWQACNPCLKMLHIGSISESENRQGRHHVSEGPLNLSGLINLRKVAISGMDSMFGTEDFHSWHLQRSSALLRTILPSNLLEHIHIHLVYGFATSKFTITYQKNWQQLDDMLTTNMGQFWKLKTVEIELEEGFDGCGKPDRLENYIATSLPNIRSNGLFKLTRTSGKFYPFEEVED</sequence>
<protein>
    <recommendedName>
        <fullName evidence="3">F-box domain-containing protein</fullName>
    </recommendedName>
</protein>
<accession>A0A5C3L1W7</accession>
<dbReference type="OrthoDB" id="2745898at2759"/>
<proteinExistence type="predicted"/>
<gene>
    <name evidence="1" type="ORF">FA15DRAFT_667224</name>
</gene>